<dbReference type="PROSITE" id="PS51318">
    <property type="entry name" value="TAT"/>
    <property type="match status" value="1"/>
</dbReference>
<feature type="transmembrane region" description="Helical" evidence="1">
    <location>
        <begin position="18"/>
        <end position="39"/>
    </location>
</feature>
<keyword evidence="1" id="KW-1133">Transmembrane helix</keyword>
<keyword evidence="1" id="KW-0812">Transmembrane</keyword>
<accession>A0A090AD02</accession>
<keyword evidence="3" id="KW-1185">Reference proteome</keyword>
<dbReference type="HOGENOM" id="CLU_111540_0_0_6"/>
<evidence type="ECO:0000256" key="1">
    <source>
        <dbReference type="SAM" id="Phobius"/>
    </source>
</evidence>
<proteinExistence type="predicted"/>
<dbReference type="KEGG" id="tig:THII_1391"/>
<dbReference type="STRING" id="40754.THII_1391"/>
<gene>
    <name evidence="2" type="ORF">THII_1391</name>
</gene>
<reference evidence="2 3" key="1">
    <citation type="journal article" date="2014" name="ISME J.">
        <title>Ecophysiology of Thioploca ingrica as revealed by the complete genome sequence supplemented with proteomic evidence.</title>
        <authorList>
            <person name="Kojima H."/>
            <person name="Ogura Y."/>
            <person name="Yamamoto N."/>
            <person name="Togashi T."/>
            <person name="Mori H."/>
            <person name="Watanabe T."/>
            <person name="Nemoto F."/>
            <person name="Kurokawa K."/>
            <person name="Hayashi T."/>
            <person name="Fukui M."/>
        </authorList>
    </citation>
    <scope>NUCLEOTIDE SEQUENCE [LARGE SCALE GENOMIC DNA]</scope>
</reference>
<protein>
    <recommendedName>
        <fullName evidence="4">FecR protein domain-containing protein</fullName>
    </recommendedName>
</protein>
<dbReference type="EMBL" id="AP014633">
    <property type="protein sequence ID" value="BAP55688.1"/>
    <property type="molecule type" value="Genomic_DNA"/>
</dbReference>
<evidence type="ECO:0000313" key="2">
    <source>
        <dbReference type="EMBL" id="BAP55688.1"/>
    </source>
</evidence>
<keyword evidence="1" id="KW-0472">Membrane</keyword>
<dbReference type="AlphaFoldDB" id="A0A090AD02"/>
<evidence type="ECO:0008006" key="4">
    <source>
        <dbReference type="Google" id="ProtNLM"/>
    </source>
</evidence>
<dbReference type="Proteomes" id="UP000031623">
    <property type="component" value="Chromosome"/>
</dbReference>
<evidence type="ECO:0000313" key="3">
    <source>
        <dbReference type="Proteomes" id="UP000031623"/>
    </source>
</evidence>
<name>A0A090AD02_9GAMM</name>
<organism evidence="2 3">
    <name type="scientific">Thioploca ingrica</name>
    <dbReference type="NCBI Taxonomy" id="40754"/>
    <lineage>
        <taxon>Bacteria</taxon>
        <taxon>Pseudomonadati</taxon>
        <taxon>Pseudomonadota</taxon>
        <taxon>Gammaproteobacteria</taxon>
        <taxon>Thiotrichales</taxon>
        <taxon>Thiotrichaceae</taxon>
        <taxon>Thioploca</taxon>
    </lineage>
</organism>
<dbReference type="InterPro" id="IPR006311">
    <property type="entry name" value="TAT_signal"/>
</dbReference>
<sequence>MSTPDEEYEQSNLTRRGFLTLSAATSLLGLIPGVSYANIIHEMKGKVWINNITATSTTMIKPGDTVKTGENSRIIFVMGEDVYQLGSWSTLRLRGDEENSLVSTMRLLNGTLMSVFSKGERIIQPPTAAIGIRGTGIFIQVNPKGTYFCTCYGTTEITLRNNQWVQPVSSTHHQAYFITHNLDEPQISTDTLRGHQDQELFYLESLVGRKPPNNFK</sequence>
<dbReference type="OrthoDB" id="7028389at2"/>